<keyword evidence="1" id="KW-0472">Membrane</keyword>
<evidence type="ECO:0000313" key="3">
    <source>
        <dbReference type="Proteomes" id="UP000230208"/>
    </source>
</evidence>
<reference evidence="2 3" key="1">
    <citation type="submission" date="2017-09" db="EMBL/GenBank/DDBJ databases">
        <title>Depth-based differentiation of microbial function through sediment-hosted aquifers and enrichment of novel symbionts in the deep terrestrial subsurface.</title>
        <authorList>
            <person name="Probst A.J."/>
            <person name="Ladd B."/>
            <person name="Jarett J.K."/>
            <person name="Geller-Mcgrath D.E."/>
            <person name="Sieber C.M."/>
            <person name="Emerson J.B."/>
            <person name="Anantharaman K."/>
            <person name="Thomas B.C."/>
            <person name="Malmstrom R."/>
            <person name="Stieglmeier M."/>
            <person name="Klingl A."/>
            <person name="Woyke T."/>
            <person name="Ryan C.M."/>
            <person name="Banfield J.F."/>
        </authorList>
    </citation>
    <scope>NUCLEOTIDE SEQUENCE [LARGE SCALE GENOMIC DNA]</scope>
    <source>
        <strain evidence="2">CG10_big_fil_rev_8_21_14_0_10_37_15</strain>
    </source>
</reference>
<name>A0A2H0R7R0_9BACT</name>
<comment type="caution">
    <text evidence="2">The sequence shown here is derived from an EMBL/GenBank/DDBJ whole genome shotgun (WGS) entry which is preliminary data.</text>
</comment>
<keyword evidence="1" id="KW-0812">Transmembrane</keyword>
<evidence type="ECO:0000256" key="1">
    <source>
        <dbReference type="SAM" id="Phobius"/>
    </source>
</evidence>
<organism evidence="2 3">
    <name type="scientific">Candidatus Yanofskybacteria bacterium CG10_big_fil_rev_8_21_14_0_10_37_15</name>
    <dbReference type="NCBI Taxonomy" id="1975097"/>
    <lineage>
        <taxon>Bacteria</taxon>
        <taxon>Candidatus Yanofskyibacteriota</taxon>
    </lineage>
</organism>
<sequence length="68" mass="7914">MSKNVNVRFFVPVLAALLMMFITFIESQIFLHIYGTGNIPATLFLVTVFFTFVLYSLCLSRFLNWLDK</sequence>
<dbReference type="AlphaFoldDB" id="A0A2H0R7R0"/>
<accession>A0A2H0R7R0</accession>
<dbReference type="Proteomes" id="UP000230208">
    <property type="component" value="Unassembled WGS sequence"/>
</dbReference>
<dbReference type="EMBL" id="PCXP01000019">
    <property type="protein sequence ID" value="PIR41855.1"/>
    <property type="molecule type" value="Genomic_DNA"/>
</dbReference>
<feature type="transmembrane region" description="Helical" evidence="1">
    <location>
        <begin position="43"/>
        <end position="63"/>
    </location>
</feature>
<evidence type="ECO:0000313" key="2">
    <source>
        <dbReference type="EMBL" id="PIR41855.1"/>
    </source>
</evidence>
<keyword evidence="1" id="KW-1133">Transmembrane helix</keyword>
<gene>
    <name evidence="2" type="ORF">COV30_01540</name>
</gene>
<feature type="transmembrane region" description="Helical" evidence="1">
    <location>
        <begin position="9"/>
        <end position="31"/>
    </location>
</feature>
<proteinExistence type="predicted"/>
<protein>
    <submittedName>
        <fullName evidence="2">Uncharacterized protein</fullName>
    </submittedName>
</protein>